<dbReference type="PANTHER" id="PTHR10953:SF102">
    <property type="entry name" value="ADENYLYLTRANSFERASE AND SULFURTRANSFERASE MOCS3"/>
    <property type="match status" value="1"/>
</dbReference>
<evidence type="ECO:0000259" key="2">
    <source>
        <dbReference type="Pfam" id="PF00899"/>
    </source>
</evidence>
<dbReference type="InterPro" id="IPR035985">
    <property type="entry name" value="Ubiquitin-activating_enz"/>
</dbReference>
<feature type="domain" description="THIF-type NAD/FAD binding fold" evidence="2">
    <location>
        <begin position="9"/>
        <end position="245"/>
    </location>
</feature>
<dbReference type="InterPro" id="IPR000594">
    <property type="entry name" value="ThiF_NAD_FAD-bd"/>
</dbReference>
<dbReference type="RefSeq" id="WP_084283965.1">
    <property type="nucleotide sequence ID" value="NZ_FWXJ01000010.1"/>
</dbReference>
<evidence type="ECO:0000313" key="4">
    <source>
        <dbReference type="Proteomes" id="UP000192708"/>
    </source>
</evidence>
<dbReference type="InterPro" id="IPR045886">
    <property type="entry name" value="ThiF/MoeB/HesA"/>
</dbReference>
<dbReference type="PANTHER" id="PTHR10953">
    <property type="entry name" value="UBIQUITIN-ACTIVATING ENZYME E1"/>
    <property type="match status" value="1"/>
</dbReference>
<dbReference type="EMBL" id="FWXJ01000010">
    <property type="protein sequence ID" value="SMC63422.1"/>
    <property type="molecule type" value="Genomic_DNA"/>
</dbReference>
<keyword evidence="4" id="KW-1185">Reference proteome</keyword>
<evidence type="ECO:0000313" key="3">
    <source>
        <dbReference type="EMBL" id="SMC63422.1"/>
    </source>
</evidence>
<accession>A0A1W2ASD0</accession>
<dbReference type="FunFam" id="3.40.50.720:FF:000080">
    <property type="entry name" value="Thiazole biosynthesis adenylyltransferase ThiF"/>
    <property type="match status" value="1"/>
</dbReference>
<dbReference type="GO" id="GO:0016779">
    <property type="term" value="F:nucleotidyltransferase activity"/>
    <property type="evidence" value="ECO:0007669"/>
    <property type="project" value="UniProtKB-KW"/>
</dbReference>
<organism evidence="3 4">
    <name type="scientific">Polynucleobacter kasalickyi</name>
    <dbReference type="NCBI Taxonomy" id="1938817"/>
    <lineage>
        <taxon>Bacteria</taxon>
        <taxon>Pseudomonadati</taxon>
        <taxon>Pseudomonadota</taxon>
        <taxon>Betaproteobacteria</taxon>
        <taxon>Burkholderiales</taxon>
        <taxon>Burkholderiaceae</taxon>
        <taxon>Polynucleobacter</taxon>
    </lineage>
</organism>
<dbReference type="GO" id="GO:0008641">
    <property type="term" value="F:ubiquitin-like modifier activating enzyme activity"/>
    <property type="evidence" value="ECO:0007669"/>
    <property type="project" value="InterPro"/>
</dbReference>
<dbReference type="GO" id="GO:0004792">
    <property type="term" value="F:thiosulfate-cyanide sulfurtransferase activity"/>
    <property type="evidence" value="ECO:0007669"/>
    <property type="project" value="TreeGrafter"/>
</dbReference>
<dbReference type="Pfam" id="PF00899">
    <property type="entry name" value="ThiF"/>
    <property type="match status" value="1"/>
</dbReference>
<dbReference type="GO" id="GO:0008146">
    <property type="term" value="F:sulfotransferase activity"/>
    <property type="evidence" value="ECO:0007669"/>
    <property type="project" value="TreeGrafter"/>
</dbReference>
<gene>
    <name evidence="3" type="ORF">SAMN06296008_11050</name>
</gene>
<dbReference type="AlphaFoldDB" id="A0A1W2ASD0"/>
<dbReference type="SUPFAM" id="SSF69572">
    <property type="entry name" value="Activating enzymes of the ubiquitin-like proteins"/>
    <property type="match status" value="1"/>
</dbReference>
<name>A0A1W2ASD0_9BURK</name>
<dbReference type="Proteomes" id="UP000192708">
    <property type="component" value="Unassembled WGS sequence"/>
</dbReference>
<dbReference type="CDD" id="cd00757">
    <property type="entry name" value="ThiF_MoeB_HesA_family"/>
    <property type="match status" value="1"/>
</dbReference>
<proteinExistence type="inferred from homology"/>
<reference evidence="3 4" key="1">
    <citation type="submission" date="2017-04" db="EMBL/GenBank/DDBJ databases">
        <authorList>
            <person name="Afonso C.L."/>
            <person name="Miller P.J."/>
            <person name="Scott M.A."/>
            <person name="Spackman E."/>
            <person name="Goraichik I."/>
            <person name="Dimitrov K.M."/>
            <person name="Suarez D.L."/>
            <person name="Swayne D.E."/>
        </authorList>
    </citation>
    <scope>NUCLEOTIDE SEQUENCE [LARGE SCALE GENOMIC DNA]</scope>
    <source>
        <strain evidence="3 4">VK13</strain>
    </source>
</reference>
<evidence type="ECO:0000256" key="1">
    <source>
        <dbReference type="ARBA" id="ARBA00009919"/>
    </source>
</evidence>
<dbReference type="OrthoDB" id="9804286at2"/>
<dbReference type="Gene3D" id="3.40.50.720">
    <property type="entry name" value="NAD(P)-binding Rossmann-like Domain"/>
    <property type="match status" value="1"/>
</dbReference>
<dbReference type="GO" id="GO:0005829">
    <property type="term" value="C:cytosol"/>
    <property type="evidence" value="ECO:0007669"/>
    <property type="project" value="TreeGrafter"/>
</dbReference>
<comment type="similarity">
    <text evidence="1">Belongs to the HesA/MoeB/ThiF family.</text>
</comment>
<sequence length="251" mass="27442">MDDQELLRYSRHILLDDIGIEGVDVLINSHVLIIGAGGLGSACAPYLAASGVGAITLIDDDEVDLTNLQRQITYSSENIGQHKVDAAKTFLEKLNPLIKVTAFAQRADEAFLMERIAEIDVVIDCTDNFKTRQLINKVCVTTRKPLVFGAALQFDGQFSVFDSRLEHSPCYACLFSPEESFEEVKCSQMGVFSPLVGIIGSIQAANALQLLIGFGNSMVGKLGMWDAKRSDFSHIKISRNPSCSVCHPTKN</sequence>
<protein>
    <submittedName>
        <fullName evidence="3">[sulfur carrier protein ThiS] adenylyltransferase</fullName>
    </submittedName>
</protein>
<keyword evidence="3" id="KW-0548">Nucleotidyltransferase</keyword>
<dbReference type="NCBIfam" id="NF004281">
    <property type="entry name" value="PRK05690.1"/>
    <property type="match status" value="1"/>
</dbReference>
<dbReference type="STRING" id="1938817.SAMN06296008_11050"/>
<keyword evidence="3" id="KW-0808">Transferase</keyword>